<dbReference type="CDD" id="cd00093">
    <property type="entry name" value="HTH_XRE"/>
    <property type="match status" value="1"/>
</dbReference>
<evidence type="ECO:0000313" key="4">
    <source>
        <dbReference type="Proteomes" id="UP001589810"/>
    </source>
</evidence>
<feature type="domain" description="HTH cro/C1-type" evidence="2">
    <location>
        <begin position="10"/>
        <end position="64"/>
    </location>
</feature>
<dbReference type="PROSITE" id="PS50943">
    <property type="entry name" value="HTH_CROC1"/>
    <property type="match status" value="1"/>
</dbReference>
<protein>
    <submittedName>
        <fullName evidence="3">XRE family transcriptional regulator</fullName>
    </submittedName>
</protein>
<dbReference type="SUPFAM" id="SSF47413">
    <property type="entry name" value="lambda repressor-like DNA-binding domains"/>
    <property type="match status" value="1"/>
</dbReference>
<keyword evidence="4" id="KW-1185">Reference proteome</keyword>
<comment type="caution">
    <text evidence="3">The sequence shown here is derived from an EMBL/GenBank/DDBJ whole genome shotgun (WGS) entry which is preliminary data.</text>
</comment>
<reference evidence="3 4" key="1">
    <citation type="submission" date="2024-09" db="EMBL/GenBank/DDBJ databases">
        <authorList>
            <person name="Sun Q."/>
            <person name="Mori K."/>
        </authorList>
    </citation>
    <scope>NUCLEOTIDE SEQUENCE [LARGE SCALE GENOMIC DNA]</scope>
    <source>
        <strain evidence="3 4">TBRC 1432</strain>
    </source>
</reference>
<dbReference type="Gene3D" id="1.10.10.2910">
    <property type="match status" value="1"/>
</dbReference>
<name>A0ABV6MZL0_9PSEU</name>
<dbReference type="Pfam" id="PF13560">
    <property type="entry name" value="HTH_31"/>
    <property type="match status" value="1"/>
</dbReference>
<evidence type="ECO:0000259" key="2">
    <source>
        <dbReference type="PROSITE" id="PS50943"/>
    </source>
</evidence>
<organism evidence="3 4">
    <name type="scientific">Kutzneria chonburiensis</name>
    <dbReference type="NCBI Taxonomy" id="1483604"/>
    <lineage>
        <taxon>Bacteria</taxon>
        <taxon>Bacillati</taxon>
        <taxon>Actinomycetota</taxon>
        <taxon>Actinomycetes</taxon>
        <taxon>Pseudonocardiales</taxon>
        <taxon>Pseudonocardiaceae</taxon>
        <taxon>Kutzneria</taxon>
    </lineage>
</organism>
<dbReference type="Pfam" id="PF06114">
    <property type="entry name" value="Peptidase_M78"/>
    <property type="match status" value="1"/>
</dbReference>
<dbReference type="RefSeq" id="WP_273944170.1">
    <property type="nucleotide sequence ID" value="NZ_CP097263.1"/>
</dbReference>
<proteinExistence type="inferred from homology"/>
<dbReference type="InterPro" id="IPR052345">
    <property type="entry name" value="Rad_response_metalloprotease"/>
</dbReference>
<dbReference type="PANTHER" id="PTHR43236:SF1">
    <property type="entry name" value="BLL7220 PROTEIN"/>
    <property type="match status" value="1"/>
</dbReference>
<dbReference type="Proteomes" id="UP001589810">
    <property type="component" value="Unassembled WGS sequence"/>
</dbReference>
<gene>
    <name evidence="3" type="ORF">ACFFH7_29055</name>
</gene>
<dbReference type="Gene3D" id="1.10.260.40">
    <property type="entry name" value="lambda repressor-like DNA-binding domains"/>
    <property type="match status" value="1"/>
</dbReference>
<dbReference type="SMART" id="SM00530">
    <property type="entry name" value="HTH_XRE"/>
    <property type="match status" value="1"/>
</dbReference>
<dbReference type="EMBL" id="JBHLUD010000009">
    <property type="protein sequence ID" value="MFC0545594.1"/>
    <property type="molecule type" value="Genomic_DNA"/>
</dbReference>
<dbReference type="PANTHER" id="PTHR43236">
    <property type="entry name" value="ANTITOXIN HIGA1"/>
    <property type="match status" value="1"/>
</dbReference>
<sequence length="357" mass="39176">MEWSDIGERVRECRLAAGWSQEDLGREVGLERTKVAKIESGDRRVDALELARLSAALGVPMSHFLHRRPQVLSRRAQLVDDTDTDAARQAYRIEAKLLAWLRDVRQLVELGHLRLRPTLTYTNAVREADAARDAALWVRGQLGFALEPIETLMSACERAGQLVLVTDLAGEGASVIDGDVAVAVVSRQPDPGRRRTTAAHELGHMVLGDEYSSDLGVATSRADREHVVDVFAAELLLPTDVVTKEAAGRDPRDALTSLAARYRTSWSLAVRQACHAGIIEAGEVGRWSSVAPTRAELREAVGWAPQADLDAVRVPPSYAHAVMQAWREDFVTSDRAVELMHGQIAIDDLPAKPEIEP</sequence>
<dbReference type="InterPro" id="IPR001387">
    <property type="entry name" value="Cro/C1-type_HTH"/>
</dbReference>
<evidence type="ECO:0000313" key="3">
    <source>
        <dbReference type="EMBL" id="MFC0545594.1"/>
    </source>
</evidence>
<dbReference type="InterPro" id="IPR010359">
    <property type="entry name" value="IrrE_HExxH"/>
</dbReference>
<comment type="similarity">
    <text evidence="1">Belongs to the short-chain fatty acyl-CoA assimilation regulator (ScfR) family.</text>
</comment>
<accession>A0ABV6MZL0</accession>
<evidence type="ECO:0000256" key="1">
    <source>
        <dbReference type="ARBA" id="ARBA00007227"/>
    </source>
</evidence>
<dbReference type="InterPro" id="IPR010982">
    <property type="entry name" value="Lambda_DNA-bd_dom_sf"/>
</dbReference>